<dbReference type="Gene3D" id="1.10.1740.10">
    <property type="match status" value="1"/>
</dbReference>
<evidence type="ECO:0000313" key="9">
    <source>
        <dbReference type="Proteomes" id="UP001629244"/>
    </source>
</evidence>
<evidence type="ECO:0000256" key="3">
    <source>
        <dbReference type="ARBA" id="ARBA00023082"/>
    </source>
</evidence>
<evidence type="ECO:0000259" key="6">
    <source>
        <dbReference type="Pfam" id="PF04542"/>
    </source>
</evidence>
<evidence type="ECO:0000313" key="8">
    <source>
        <dbReference type="EMBL" id="MFL9841825.1"/>
    </source>
</evidence>
<keyword evidence="3" id="KW-0731">Sigma factor</keyword>
<keyword evidence="9" id="KW-1185">Reference proteome</keyword>
<dbReference type="PANTHER" id="PTHR43133">
    <property type="entry name" value="RNA POLYMERASE ECF-TYPE SIGMA FACTO"/>
    <property type="match status" value="1"/>
</dbReference>
<dbReference type="InterPro" id="IPR007627">
    <property type="entry name" value="RNA_pol_sigma70_r2"/>
</dbReference>
<dbReference type="EMBL" id="JBELQC010000002">
    <property type="protein sequence ID" value="MFL9841825.1"/>
    <property type="molecule type" value="Genomic_DNA"/>
</dbReference>
<dbReference type="InterPro" id="IPR039425">
    <property type="entry name" value="RNA_pol_sigma-70-like"/>
</dbReference>
<accession>A0ABW8YPH7</accession>
<evidence type="ECO:0000256" key="4">
    <source>
        <dbReference type="ARBA" id="ARBA00023163"/>
    </source>
</evidence>
<feature type="domain" description="RNA polymerase sigma-70 region 2" evidence="6">
    <location>
        <begin position="21"/>
        <end position="80"/>
    </location>
</feature>
<dbReference type="Proteomes" id="UP001629244">
    <property type="component" value="Unassembled WGS sequence"/>
</dbReference>
<dbReference type="CDD" id="cd06171">
    <property type="entry name" value="Sigma70_r4"/>
    <property type="match status" value="1"/>
</dbReference>
<comment type="similarity">
    <text evidence="1">Belongs to the sigma-70 factor family. ECF subfamily.</text>
</comment>
<dbReference type="InterPro" id="IPR013325">
    <property type="entry name" value="RNA_pol_sigma_r2"/>
</dbReference>
<dbReference type="RefSeq" id="WP_408078896.1">
    <property type="nucleotide sequence ID" value="NZ_JBELQC010000002.1"/>
</dbReference>
<proteinExistence type="inferred from homology"/>
<protein>
    <submittedName>
        <fullName evidence="8">RNA polymerase sigma factor</fullName>
    </submittedName>
</protein>
<dbReference type="NCBIfam" id="TIGR02937">
    <property type="entry name" value="sigma70-ECF"/>
    <property type="match status" value="1"/>
</dbReference>
<dbReference type="SUPFAM" id="SSF88946">
    <property type="entry name" value="Sigma2 domain of RNA polymerase sigma factors"/>
    <property type="match status" value="1"/>
</dbReference>
<evidence type="ECO:0000256" key="2">
    <source>
        <dbReference type="ARBA" id="ARBA00023015"/>
    </source>
</evidence>
<dbReference type="InterPro" id="IPR014284">
    <property type="entry name" value="RNA_pol_sigma-70_dom"/>
</dbReference>
<keyword evidence="4" id="KW-0804">Transcription</keyword>
<feature type="compositionally biased region" description="Basic and acidic residues" evidence="5">
    <location>
        <begin position="183"/>
        <end position="199"/>
    </location>
</feature>
<dbReference type="Pfam" id="PF08281">
    <property type="entry name" value="Sigma70_r4_2"/>
    <property type="match status" value="1"/>
</dbReference>
<dbReference type="InterPro" id="IPR013249">
    <property type="entry name" value="RNA_pol_sigma70_r4_t2"/>
</dbReference>
<feature type="region of interest" description="Disordered" evidence="5">
    <location>
        <begin position="179"/>
        <end position="199"/>
    </location>
</feature>
<reference evidence="8 9" key="1">
    <citation type="submission" date="2024-06" db="EMBL/GenBank/DDBJ databases">
        <authorList>
            <person name="Kaempfer P."/>
            <person name="Viver T."/>
        </authorList>
    </citation>
    <scope>NUCLEOTIDE SEQUENCE [LARGE SCALE GENOMIC DNA]</scope>
    <source>
        <strain evidence="8 9">ST-64</strain>
    </source>
</reference>
<sequence length="199" mass="21669">MSMPSHHRAQWLARSILPHEAELRAWLARRPLVGLDIDDVVQESYAILAGLAAVDHIRNPRTYLFEVAKSVCLQALRRSQVVPFGALTDIEALEIPCDAPGPEAVAAGRQELAKVAGLIAALPPKCREAIVLRKVHQLSQRQIAERMGISESTVEKHIGKALRLLGTAIGYGGNAPLSASISRDSRPARTDAPETRLRN</sequence>
<dbReference type="Pfam" id="PF04542">
    <property type="entry name" value="Sigma70_r2"/>
    <property type="match status" value="1"/>
</dbReference>
<evidence type="ECO:0000259" key="7">
    <source>
        <dbReference type="Pfam" id="PF08281"/>
    </source>
</evidence>
<dbReference type="Gene3D" id="1.10.10.10">
    <property type="entry name" value="Winged helix-like DNA-binding domain superfamily/Winged helix DNA-binding domain"/>
    <property type="match status" value="1"/>
</dbReference>
<keyword evidence="2" id="KW-0805">Transcription regulation</keyword>
<feature type="domain" description="RNA polymerase sigma factor 70 region 4 type 2" evidence="7">
    <location>
        <begin position="115"/>
        <end position="165"/>
    </location>
</feature>
<comment type="caution">
    <text evidence="8">The sequence shown here is derived from an EMBL/GenBank/DDBJ whole genome shotgun (WGS) entry which is preliminary data.</text>
</comment>
<evidence type="ECO:0000256" key="1">
    <source>
        <dbReference type="ARBA" id="ARBA00010641"/>
    </source>
</evidence>
<name>A0ABW8YPH7_9SPHN</name>
<organism evidence="8 9">
    <name type="scientific">Sphingomonas plantiphila</name>
    <dbReference type="NCBI Taxonomy" id="3163295"/>
    <lineage>
        <taxon>Bacteria</taxon>
        <taxon>Pseudomonadati</taxon>
        <taxon>Pseudomonadota</taxon>
        <taxon>Alphaproteobacteria</taxon>
        <taxon>Sphingomonadales</taxon>
        <taxon>Sphingomonadaceae</taxon>
        <taxon>Sphingomonas</taxon>
    </lineage>
</organism>
<dbReference type="SUPFAM" id="SSF88659">
    <property type="entry name" value="Sigma3 and sigma4 domains of RNA polymerase sigma factors"/>
    <property type="match status" value="1"/>
</dbReference>
<dbReference type="InterPro" id="IPR013324">
    <property type="entry name" value="RNA_pol_sigma_r3/r4-like"/>
</dbReference>
<dbReference type="InterPro" id="IPR036388">
    <property type="entry name" value="WH-like_DNA-bd_sf"/>
</dbReference>
<dbReference type="PANTHER" id="PTHR43133:SF63">
    <property type="entry name" value="RNA POLYMERASE SIGMA FACTOR FECI-RELATED"/>
    <property type="match status" value="1"/>
</dbReference>
<evidence type="ECO:0000256" key="5">
    <source>
        <dbReference type="SAM" id="MobiDB-lite"/>
    </source>
</evidence>
<gene>
    <name evidence="8" type="ORF">ABS767_12695</name>
</gene>